<name>A0A0L8BFS2_ENSAD</name>
<dbReference type="InterPro" id="IPR026002">
    <property type="entry name" value="ATC_hydrolase-like"/>
</dbReference>
<proteinExistence type="predicted"/>
<keyword evidence="1" id="KW-0378">Hydrolase</keyword>
<dbReference type="OrthoDB" id="9805176at2"/>
<dbReference type="Pfam" id="PF14196">
    <property type="entry name" value="ATC_hydrolase"/>
    <property type="match status" value="1"/>
</dbReference>
<dbReference type="GO" id="GO:0016787">
    <property type="term" value="F:hydrolase activity"/>
    <property type="evidence" value="ECO:0007669"/>
    <property type="project" value="UniProtKB-KW"/>
</dbReference>
<accession>A0A0L8BFS2</accession>
<dbReference type="AlphaFoldDB" id="A0A0L8BFS2"/>
<protein>
    <submittedName>
        <fullName evidence="1">2-amino-thiazoline-4-carboxylic acid hydrolase</fullName>
    </submittedName>
</protein>
<gene>
    <name evidence="1" type="ORF">AC244_30800</name>
</gene>
<sequence>MTDQDKAASAATSRAAMEGELGILARRRIEAGIIAPIYEAMREEIGEERAQAIIDKAVSQAAIEAGKAFAAKTPGGTNLRTFQELQDLWTQDDALTIEVTKATDDEFHYNVKRCRYAETYREMGLGHIGHLLSCNRDGVFCTGYDPRITLERTQTVMQGASHCDFRYRLNTEAAGEQK</sequence>
<organism evidence="1 2">
    <name type="scientific">Ensifer adhaerens</name>
    <name type="common">Sinorhizobium morelense</name>
    <dbReference type="NCBI Taxonomy" id="106592"/>
    <lineage>
        <taxon>Bacteria</taxon>
        <taxon>Pseudomonadati</taxon>
        <taxon>Pseudomonadota</taxon>
        <taxon>Alphaproteobacteria</taxon>
        <taxon>Hyphomicrobiales</taxon>
        <taxon>Rhizobiaceae</taxon>
        <taxon>Sinorhizobium/Ensifer group</taxon>
        <taxon>Ensifer</taxon>
    </lineage>
</organism>
<dbReference type="RefSeq" id="WP_053252622.1">
    <property type="nucleotide sequence ID" value="NZ_LGAP01000036.1"/>
</dbReference>
<dbReference type="Proteomes" id="UP000037425">
    <property type="component" value="Unassembled WGS sequence"/>
</dbReference>
<evidence type="ECO:0000313" key="1">
    <source>
        <dbReference type="EMBL" id="KOF13512.1"/>
    </source>
</evidence>
<evidence type="ECO:0000313" key="2">
    <source>
        <dbReference type="Proteomes" id="UP000037425"/>
    </source>
</evidence>
<dbReference type="PATRIC" id="fig|106592.7.peg.5345"/>
<reference evidence="2" key="1">
    <citation type="submission" date="2015-07" db="EMBL/GenBank/DDBJ databases">
        <title>Whole genome sequence of an Ensifer adhaerens strain isolated from a cave pool in the Wind Cave National Park.</title>
        <authorList>
            <person name="Eng W.W.H."/>
            <person name="Gan H.M."/>
            <person name="Barton H.A."/>
            <person name="Savka M.A."/>
        </authorList>
    </citation>
    <scope>NUCLEOTIDE SEQUENCE [LARGE SCALE GENOMIC DNA]</scope>
    <source>
        <strain evidence="2">SD006</strain>
    </source>
</reference>
<comment type="caution">
    <text evidence="1">The sequence shown here is derived from an EMBL/GenBank/DDBJ whole genome shotgun (WGS) entry which is preliminary data.</text>
</comment>
<dbReference type="EMBL" id="LGAP01000036">
    <property type="protein sequence ID" value="KOF13512.1"/>
    <property type="molecule type" value="Genomic_DNA"/>
</dbReference>